<feature type="domain" description="Disease resistance N-terminal" evidence="7">
    <location>
        <begin position="13"/>
        <end position="94"/>
    </location>
</feature>
<keyword evidence="3" id="KW-0677">Repeat</keyword>
<evidence type="ECO:0000313" key="9">
    <source>
        <dbReference type="Proteomes" id="UP000324705"/>
    </source>
</evidence>
<name>A0A9R1AEC6_TRITD</name>
<dbReference type="InterPro" id="IPR027417">
    <property type="entry name" value="P-loop_NTPase"/>
</dbReference>
<evidence type="ECO:0000256" key="4">
    <source>
        <dbReference type="ARBA" id="ARBA00022741"/>
    </source>
</evidence>
<comment type="similarity">
    <text evidence="1">Belongs to the disease resistance NB-LRR family.</text>
</comment>
<dbReference type="Proteomes" id="UP000324705">
    <property type="component" value="Chromosome 7B"/>
</dbReference>
<organism evidence="8 9">
    <name type="scientific">Triticum turgidum subsp. durum</name>
    <name type="common">Durum wheat</name>
    <name type="synonym">Triticum durum</name>
    <dbReference type="NCBI Taxonomy" id="4567"/>
    <lineage>
        <taxon>Eukaryota</taxon>
        <taxon>Viridiplantae</taxon>
        <taxon>Streptophyta</taxon>
        <taxon>Embryophyta</taxon>
        <taxon>Tracheophyta</taxon>
        <taxon>Spermatophyta</taxon>
        <taxon>Magnoliopsida</taxon>
        <taxon>Liliopsida</taxon>
        <taxon>Poales</taxon>
        <taxon>Poaceae</taxon>
        <taxon>BOP clade</taxon>
        <taxon>Pooideae</taxon>
        <taxon>Triticodae</taxon>
        <taxon>Triticeae</taxon>
        <taxon>Triticinae</taxon>
        <taxon>Triticum</taxon>
    </lineage>
</organism>
<dbReference type="Gene3D" id="1.20.5.4130">
    <property type="match status" value="1"/>
</dbReference>
<gene>
    <name evidence="8" type="ORF">TRITD_7Bv1G232980</name>
</gene>
<protein>
    <submittedName>
        <fullName evidence="8">Uncharacterized protein</fullName>
    </submittedName>
</protein>
<dbReference type="SUPFAM" id="SSF52540">
    <property type="entry name" value="P-loop containing nucleoside triphosphate hydrolases"/>
    <property type="match status" value="2"/>
</dbReference>
<evidence type="ECO:0000256" key="1">
    <source>
        <dbReference type="ARBA" id="ARBA00008894"/>
    </source>
</evidence>
<evidence type="ECO:0000259" key="7">
    <source>
        <dbReference type="Pfam" id="PF18052"/>
    </source>
</evidence>
<dbReference type="EMBL" id="LT934124">
    <property type="protein sequence ID" value="VAI94247.1"/>
    <property type="molecule type" value="Genomic_DNA"/>
</dbReference>
<dbReference type="OMA" id="NWIIVST"/>
<evidence type="ECO:0000313" key="8">
    <source>
        <dbReference type="EMBL" id="VAI94247.1"/>
    </source>
</evidence>
<proteinExistence type="inferred from homology"/>
<keyword evidence="9" id="KW-1185">Reference proteome</keyword>
<keyword evidence="4" id="KW-0547">Nucleotide-binding</keyword>
<feature type="domain" description="NB-ARC" evidence="6">
    <location>
        <begin position="193"/>
        <end position="357"/>
    </location>
</feature>
<feature type="domain" description="NB-ARC" evidence="6">
    <location>
        <begin position="419"/>
        <end position="564"/>
    </location>
</feature>
<dbReference type="InterPro" id="IPR041118">
    <property type="entry name" value="Rx_N"/>
</dbReference>
<dbReference type="Gramene" id="TRITD7Bv1G232980.1">
    <property type="protein sequence ID" value="TRITD7Bv1G232980.1"/>
    <property type="gene ID" value="TRITD7Bv1G232980"/>
</dbReference>
<keyword evidence="2" id="KW-0433">Leucine-rich repeat</keyword>
<evidence type="ECO:0000256" key="3">
    <source>
        <dbReference type="ARBA" id="ARBA00022737"/>
    </source>
</evidence>
<dbReference type="CDD" id="cd14798">
    <property type="entry name" value="RX-CC_like"/>
    <property type="match status" value="1"/>
</dbReference>
<dbReference type="InterPro" id="IPR038005">
    <property type="entry name" value="RX-like_CC"/>
</dbReference>
<keyword evidence="5" id="KW-0611">Plant defense</keyword>
<evidence type="ECO:0000259" key="6">
    <source>
        <dbReference type="Pfam" id="PF00931"/>
    </source>
</evidence>
<accession>A0A9R1AEC6</accession>
<dbReference type="InterPro" id="IPR002182">
    <property type="entry name" value="NB-ARC"/>
</dbReference>
<evidence type="ECO:0000256" key="2">
    <source>
        <dbReference type="ARBA" id="ARBA00022614"/>
    </source>
</evidence>
<reference evidence="8 9" key="1">
    <citation type="submission" date="2017-09" db="EMBL/GenBank/DDBJ databases">
        <authorList>
            <consortium name="International Durum Wheat Genome Sequencing Consortium (IDWGSC)"/>
            <person name="Milanesi L."/>
        </authorList>
    </citation>
    <scope>NUCLEOTIDE SEQUENCE [LARGE SCALE GENOMIC DNA]</scope>
    <source>
        <strain evidence="9">cv. Svevo</strain>
    </source>
</reference>
<dbReference type="GO" id="GO:0006952">
    <property type="term" value="P:defense response"/>
    <property type="evidence" value="ECO:0007669"/>
    <property type="project" value="UniProtKB-KW"/>
</dbReference>
<dbReference type="Pfam" id="PF00931">
    <property type="entry name" value="NB-ARC"/>
    <property type="match status" value="2"/>
</dbReference>
<dbReference type="CDD" id="cd00882">
    <property type="entry name" value="Ras_like_GTPase"/>
    <property type="match status" value="1"/>
</dbReference>
<dbReference type="Pfam" id="PF18052">
    <property type="entry name" value="Rx_N"/>
    <property type="match status" value="1"/>
</dbReference>
<dbReference type="PANTHER" id="PTHR19338">
    <property type="entry name" value="TRANSLOCASE OF INNER MITOCHONDRIAL MEMBRANE 13 HOMOLOG"/>
    <property type="match status" value="1"/>
</dbReference>
<dbReference type="PANTHER" id="PTHR19338:SF58">
    <property type="entry name" value="OS09G0517100 PROTEIN"/>
    <property type="match status" value="1"/>
</dbReference>
<sequence length="588" mass="67576">MAELLVVGLAKTVVEAALSKVKVAIEEEAKLRESARGNMVLITLEFEMIHSFLDVATEERVKNNLVKTWVRQVRELAYDLEDCIEFVVQLDNKSTWCFRLFPCWPSPPLPLDVAVAEIQQMRTRAEELSRSYLRYSHIMDTDPKLFKLQQHVTSGDAAGAVALNMLLKARDATERQPCFRDLAQLITKKDVQDLQVISVWETVDGDLGTTSIISKAYNDQSFIPYFTFRAWVKLMHPFNPREFIRSLVAQFCANSCKESTMVRMDVLTKMEGTHEELAKEFEYLVKTKRYLIVLEDLSNMVEWHDIRMFLPDMKNGSCIIISTQRFEIASLCVGHPYQLTELKQFSDEHSVCVLFKEGSQGNGHRGVEPMVSEVSRSTSYEILPSKKEAAYDWMNNSPLVGRELEMNDLRQYVTKPLQGPTKVVSVWGMAGVGKSALVRNLYHDKMYEHFSSYSWVDVSHPFNLNDFCWSILFDTHSEEDPVEECRKFLNNQCLIVIDDLRTKREWDMIQANLLSQHSVSVIIVITSDATIARYCASHEDLAFHVKSLEHNAAIELFKEVHQKNHSSFLVDHKNEDLRELVVKCGRLP</sequence>
<dbReference type="AlphaFoldDB" id="A0A9R1AEC6"/>
<dbReference type="GO" id="GO:0043531">
    <property type="term" value="F:ADP binding"/>
    <property type="evidence" value="ECO:0007669"/>
    <property type="project" value="InterPro"/>
</dbReference>
<evidence type="ECO:0000256" key="5">
    <source>
        <dbReference type="ARBA" id="ARBA00022821"/>
    </source>
</evidence>
<dbReference type="PRINTS" id="PR00364">
    <property type="entry name" value="DISEASERSIST"/>
</dbReference>
<dbReference type="Gene3D" id="3.40.50.300">
    <property type="entry name" value="P-loop containing nucleotide triphosphate hydrolases"/>
    <property type="match status" value="2"/>
</dbReference>